<dbReference type="AlphaFoldDB" id="A0A0J6WKD7"/>
<evidence type="ECO:0000313" key="1">
    <source>
        <dbReference type="EMBL" id="KMO82468.1"/>
    </source>
</evidence>
<sequence length="148" mass="16723">MLNLLTTLHASHNGLFYRTQLHDLLDVAELLRESPGRLESATTAHGSLIMWFNPRSHSLVNKHATELLLATTTFSARQVPLLHGNVVITGHDGHGHLDSLSEEQFQHLVNYEPGVMQARTLSRRFARDHRQRRAAFDAVHAATLPPWR</sequence>
<dbReference type="STRING" id="37916.MCHLDSM_01091"/>
<proteinExistence type="predicted"/>
<dbReference type="Proteomes" id="UP000036513">
    <property type="component" value="Unassembled WGS sequence"/>
</dbReference>
<dbReference type="PATRIC" id="fig|37916.4.peg.968"/>
<dbReference type="RefSeq" id="WP_053082887.1">
    <property type="nucleotide sequence ID" value="NZ_JYNL01000009.1"/>
</dbReference>
<evidence type="ECO:0000313" key="2">
    <source>
        <dbReference type="Proteomes" id="UP000036513"/>
    </source>
</evidence>
<protein>
    <submittedName>
        <fullName evidence="1">Uncharacterized protein</fullName>
    </submittedName>
</protein>
<accession>A0A0J6WKD7</accession>
<keyword evidence="2" id="KW-1185">Reference proteome</keyword>
<reference evidence="1 2" key="1">
    <citation type="journal article" date="2015" name="Genome Biol. Evol.">
        <title>Characterization of Three Mycobacterium spp. with Potential Use in Bioremediation by Genome Sequencing and Comparative Genomics.</title>
        <authorList>
            <person name="Das S."/>
            <person name="Pettersson B.M."/>
            <person name="Behra P.R."/>
            <person name="Ramesh M."/>
            <person name="Dasgupta S."/>
            <person name="Bhattacharya A."/>
            <person name="Kirsebom L.A."/>
        </authorList>
    </citation>
    <scope>NUCLEOTIDE SEQUENCE [LARGE SCALE GENOMIC DNA]</scope>
    <source>
        <strain evidence="1 2">DSM 43826</strain>
    </source>
</reference>
<gene>
    <name evidence="1" type="ORF">MCHLDSM_01091</name>
</gene>
<name>A0A0J6WKD7_9MYCO</name>
<dbReference type="EMBL" id="JYNL01000009">
    <property type="protein sequence ID" value="KMO82468.1"/>
    <property type="molecule type" value="Genomic_DNA"/>
</dbReference>
<organism evidence="1 2">
    <name type="scientific">Mycolicibacterium chlorophenolicum</name>
    <dbReference type="NCBI Taxonomy" id="37916"/>
    <lineage>
        <taxon>Bacteria</taxon>
        <taxon>Bacillati</taxon>
        <taxon>Actinomycetota</taxon>
        <taxon>Actinomycetes</taxon>
        <taxon>Mycobacteriales</taxon>
        <taxon>Mycobacteriaceae</taxon>
        <taxon>Mycolicibacterium</taxon>
    </lineage>
</organism>
<comment type="caution">
    <text evidence="1">The sequence shown here is derived from an EMBL/GenBank/DDBJ whole genome shotgun (WGS) entry which is preliminary data.</text>
</comment>